<dbReference type="InterPro" id="IPR009056">
    <property type="entry name" value="Cyt_c-like_dom"/>
</dbReference>
<evidence type="ECO:0000256" key="4">
    <source>
        <dbReference type="PROSITE-ProRule" id="PRU00433"/>
    </source>
</evidence>
<evidence type="ECO:0000256" key="3">
    <source>
        <dbReference type="ARBA" id="ARBA00023004"/>
    </source>
</evidence>
<dbReference type="InterPro" id="IPR036909">
    <property type="entry name" value="Cyt_c-like_dom_sf"/>
</dbReference>
<keyword evidence="2 4" id="KW-0479">Metal-binding</keyword>
<dbReference type="AlphaFoldDB" id="A0A411HPD0"/>
<gene>
    <name evidence="6" type="ORF">ELE36_19310</name>
</gene>
<dbReference type="OrthoDB" id="9777352at2"/>
<dbReference type="KEGG" id="xbc:ELE36_19310"/>
<name>A0A411HPD0_9GAMM</name>
<sequence length="384" mass="40832">MMLRMGFVALAMLGAGLTEQQQRGREIFLHGQTDSNHSIDATLGNESTVVPATLLPCANCHGDDAHGKPEGGVRPADITPVALTRSLTLGSRSRPAYTPSLLKRAITMGLDSAGNPLDNAMPHFRLTQQDARDLLAYLDVVGSVSQPGIGDDRIRINVLGADDLVVADASMYGRRIEISRTRDDDAFLTIDTSADSSASIAAATRDGMPTIATYAAQAATVANIFILTASMQDQIAALETYARSINSRSILRTKDCSGTSHIATDTLVLLTSAAAQNCALNSLPAALDQRVIVAAPMPPTPQGNRDAASAALSIATSVLAQLGRDVTRRTFLDALEHIYRSEHAGLAPITWSSQRHVGSKAVWLMKLKLPEQRLSGEPGWVEGE</sequence>
<dbReference type="GO" id="GO:0020037">
    <property type="term" value="F:heme binding"/>
    <property type="evidence" value="ECO:0007669"/>
    <property type="project" value="InterPro"/>
</dbReference>
<dbReference type="Proteomes" id="UP000291562">
    <property type="component" value="Chromosome"/>
</dbReference>
<dbReference type="EMBL" id="CP035704">
    <property type="protein sequence ID" value="QBB72343.1"/>
    <property type="molecule type" value="Genomic_DNA"/>
</dbReference>
<dbReference type="PROSITE" id="PS51007">
    <property type="entry name" value="CYTC"/>
    <property type="match status" value="1"/>
</dbReference>
<evidence type="ECO:0000256" key="2">
    <source>
        <dbReference type="ARBA" id="ARBA00022723"/>
    </source>
</evidence>
<dbReference type="GO" id="GO:0009055">
    <property type="term" value="F:electron transfer activity"/>
    <property type="evidence" value="ECO:0007669"/>
    <property type="project" value="InterPro"/>
</dbReference>
<keyword evidence="1 4" id="KW-0349">Heme</keyword>
<evidence type="ECO:0000256" key="1">
    <source>
        <dbReference type="ARBA" id="ARBA00022617"/>
    </source>
</evidence>
<feature type="domain" description="Cytochrome c" evidence="5">
    <location>
        <begin position="19"/>
        <end position="142"/>
    </location>
</feature>
<protein>
    <submittedName>
        <fullName evidence="6">C-type cytochrome</fullName>
    </submittedName>
</protein>
<reference evidence="6 7" key="1">
    <citation type="submission" date="2019-01" db="EMBL/GenBank/DDBJ databases">
        <title>Pseudolysobacter antarctica gen. nov., sp. nov., isolated from Fildes Peninsula, Antarctica.</title>
        <authorList>
            <person name="Wei Z."/>
            <person name="Peng F."/>
        </authorList>
    </citation>
    <scope>NUCLEOTIDE SEQUENCE [LARGE SCALE GENOMIC DNA]</scope>
    <source>
        <strain evidence="6 7">AQ6-296</strain>
    </source>
</reference>
<proteinExistence type="predicted"/>
<dbReference type="Pfam" id="PF00034">
    <property type="entry name" value="Cytochrom_C"/>
    <property type="match status" value="1"/>
</dbReference>
<accession>A0A411HPD0</accession>
<keyword evidence="3 4" id="KW-0408">Iron</keyword>
<organism evidence="6 7">
    <name type="scientific">Pseudolysobacter antarcticus</name>
    <dbReference type="NCBI Taxonomy" id="2511995"/>
    <lineage>
        <taxon>Bacteria</taxon>
        <taxon>Pseudomonadati</taxon>
        <taxon>Pseudomonadota</taxon>
        <taxon>Gammaproteobacteria</taxon>
        <taxon>Lysobacterales</taxon>
        <taxon>Rhodanobacteraceae</taxon>
        <taxon>Pseudolysobacter</taxon>
    </lineage>
</organism>
<dbReference type="Gene3D" id="1.10.760.10">
    <property type="entry name" value="Cytochrome c-like domain"/>
    <property type="match status" value="1"/>
</dbReference>
<evidence type="ECO:0000259" key="5">
    <source>
        <dbReference type="PROSITE" id="PS51007"/>
    </source>
</evidence>
<dbReference type="SUPFAM" id="SSF46626">
    <property type="entry name" value="Cytochrome c"/>
    <property type="match status" value="1"/>
</dbReference>
<keyword evidence="7" id="KW-1185">Reference proteome</keyword>
<evidence type="ECO:0000313" key="6">
    <source>
        <dbReference type="EMBL" id="QBB72343.1"/>
    </source>
</evidence>
<dbReference type="GO" id="GO:0046872">
    <property type="term" value="F:metal ion binding"/>
    <property type="evidence" value="ECO:0007669"/>
    <property type="project" value="UniProtKB-KW"/>
</dbReference>
<evidence type="ECO:0000313" key="7">
    <source>
        <dbReference type="Proteomes" id="UP000291562"/>
    </source>
</evidence>